<dbReference type="SMART" id="SM00060">
    <property type="entry name" value="FN3"/>
    <property type="match status" value="2"/>
</dbReference>
<keyword evidence="2" id="KW-0119">Carbohydrate metabolism</keyword>
<dbReference type="Proteomes" id="UP000307768">
    <property type="component" value="Unassembled WGS sequence"/>
</dbReference>
<organism evidence="5 6">
    <name type="scientific">Mumia zhuanghuii</name>
    <dbReference type="NCBI Taxonomy" id="2585211"/>
    <lineage>
        <taxon>Bacteria</taxon>
        <taxon>Bacillati</taxon>
        <taxon>Actinomycetota</taxon>
        <taxon>Actinomycetes</taxon>
        <taxon>Propionibacteriales</taxon>
        <taxon>Nocardioidaceae</taxon>
        <taxon>Mumia</taxon>
    </lineage>
</organism>
<feature type="signal peptide" evidence="3">
    <location>
        <begin position="1"/>
        <end position="31"/>
    </location>
</feature>
<protein>
    <recommendedName>
        <fullName evidence="4">Fibronectin type-III domain-containing protein</fullName>
    </recommendedName>
</protein>
<dbReference type="InterPro" id="IPR013830">
    <property type="entry name" value="SGNH_hydro"/>
</dbReference>
<dbReference type="PANTHER" id="PTHR30383:SF5">
    <property type="entry name" value="SGNH HYDROLASE-TYPE ESTERASE DOMAIN-CONTAINING PROTEIN"/>
    <property type="match status" value="1"/>
</dbReference>
<name>A0A5Q6RZM0_9ACTN</name>
<evidence type="ECO:0000313" key="6">
    <source>
        <dbReference type="Proteomes" id="UP000307768"/>
    </source>
</evidence>
<evidence type="ECO:0000256" key="3">
    <source>
        <dbReference type="SAM" id="SignalP"/>
    </source>
</evidence>
<keyword evidence="2" id="KW-0624">Polysaccharide degradation</keyword>
<keyword evidence="3" id="KW-0732">Signal</keyword>
<proteinExistence type="predicted"/>
<keyword evidence="1" id="KW-0378">Hydrolase</keyword>
<dbReference type="SUPFAM" id="SSF52266">
    <property type="entry name" value="SGNH hydrolase"/>
    <property type="match status" value="1"/>
</dbReference>
<evidence type="ECO:0000256" key="2">
    <source>
        <dbReference type="ARBA" id="ARBA00023326"/>
    </source>
</evidence>
<comment type="caution">
    <text evidence="5">The sequence shown here is derived from an EMBL/GenBank/DDBJ whole genome shotgun (WGS) entry which is preliminary data.</text>
</comment>
<dbReference type="CDD" id="cd00063">
    <property type="entry name" value="FN3"/>
    <property type="match status" value="1"/>
</dbReference>
<dbReference type="Pfam" id="PF13472">
    <property type="entry name" value="Lipase_GDSL_2"/>
    <property type="match status" value="1"/>
</dbReference>
<evidence type="ECO:0000313" key="5">
    <source>
        <dbReference type="EMBL" id="KAA1423533.1"/>
    </source>
</evidence>
<dbReference type="GO" id="GO:0016798">
    <property type="term" value="F:hydrolase activity, acting on glycosyl bonds"/>
    <property type="evidence" value="ECO:0007669"/>
    <property type="project" value="UniProtKB-KW"/>
</dbReference>
<dbReference type="GO" id="GO:0004622">
    <property type="term" value="F:phosphatidylcholine lysophospholipase activity"/>
    <property type="evidence" value="ECO:0007669"/>
    <property type="project" value="TreeGrafter"/>
</dbReference>
<feature type="chain" id="PRO_5024406158" description="Fibronectin type-III domain-containing protein" evidence="3">
    <location>
        <begin position="32"/>
        <end position="448"/>
    </location>
</feature>
<dbReference type="InterPro" id="IPR003961">
    <property type="entry name" value="FN3_dom"/>
</dbReference>
<sequence>MRPLRSRARGLQLLTVALGLSLLGIFVPADADDPTPVPRRPPGPTRVMLAGDSITQGRAGDFTYRYWLWRGLRDAGADIDLVGPRQDLAQGSTSYLDPGFDRDHAALFGSKTAYHLLLVTDEIRTYRPDVVVLMIGFNDLRVRSPEETAANVRTYVERVRAADPEVDLVIGQVTTGMSLSSGVELLPNETSTLNALLAEVVDELTTSRSQVVLARTAEGWEPGIHTWDGVHPTPTGETRIAQRMGDALVDVGAVPAHPVIDRAVPWPATYAVSGVGRNRRITLSWDGTLVDGWAGRVRYRLVAPEAGPWRTTSWAAGSSRTLRHLRAGGTYELQVQARRRAMIGGWSAAVRVEAEGRVPRAVRRTTVVWRTKRLRVRWREAAAASTYTVAYRTRTRRGTWTAWRTTTRARSIARLAVPRRAARVQVRITGHNGYLAGRARTVRSVRPR</sequence>
<dbReference type="AlphaFoldDB" id="A0A5Q6RZM0"/>
<dbReference type="InterPro" id="IPR051532">
    <property type="entry name" value="Ester_Hydrolysis_Enzymes"/>
</dbReference>
<dbReference type="OrthoDB" id="5168887at2"/>
<dbReference type="InterPro" id="IPR036116">
    <property type="entry name" value="FN3_sf"/>
</dbReference>
<evidence type="ECO:0000259" key="4">
    <source>
        <dbReference type="PROSITE" id="PS50853"/>
    </source>
</evidence>
<dbReference type="Gene3D" id="3.40.50.1110">
    <property type="entry name" value="SGNH hydrolase"/>
    <property type="match status" value="1"/>
</dbReference>
<dbReference type="InterPro" id="IPR036514">
    <property type="entry name" value="SGNH_hydro_sf"/>
</dbReference>
<evidence type="ECO:0000256" key="1">
    <source>
        <dbReference type="ARBA" id="ARBA00023295"/>
    </source>
</evidence>
<dbReference type="EMBL" id="VDFQ02000002">
    <property type="protein sequence ID" value="KAA1423533.1"/>
    <property type="molecule type" value="Genomic_DNA"/>
</dbReference>
<dbReference type="SUPFAM" id="SSF49265">
    <property type="entry name" value="Fibronectin type III"/>
    <property type="match status" value="1"/>
</dbReference>
<keyword evidence="1" id="KW-0326">Glycosidase</keyword>
<dbReference type="RefSeq" id="WP_149769053.1">
    <property type="nucleotide sequence ID" value="NZ_VDFQ02000002.1"/>
</dbReference>
<feature type="domain" description="Fibronectin type-III" evidence="4">
    <location>
        <begin position="264"/>
        <end position="357"/>
    </location>
</feature>
<dbReference type="Gene3D" id="2.60.40.10">
    <property type="entry name" value="Immunoglobulins"/>
    <property type="match status" value="1"/>
</dbReference>
<dbReference type="PANTHER" id="PTHR30383">
    <property type="entry name" value="THIOESTERASE 1/PROTEASE 1/LYSOPHOSPHOLIPASE L1"/>
    <property type="match status" value="1"/>
</dbReference>
<dbReference type="InterPro" id="IPR013783">
    <property type="entry name" value="Ig-like_fold"/>
</dbReference>
<dbReference type="PROSITE" id="PS50853">
    <property type="entry name" value="FN3"/>
    <property type="match status" value="1"/>
</dbReference>
<accession>A0A5Q6RZM0</accession>
<reference evidence="5 6" key="1">
    <citation type="submission" date="2019-09" db="EMBL/GenBank/DDBJ databases">
        <title>Mumia zhuanghuii sp. nov. isolated from the intestinal contents of plateau pika (Ochotona curzoniae) in the Qinghai-Tibet plateau of China.</title>
        <authorList>
            <person name="Tian Z."/>
        </authorList>
    </citation>
    <scope>NUCLEOTIDE SEQUENCE [LARGE SCALE GENOMIC DNA]</scope>
    <source>
        <strain evidence="6">350</strain>
    </source>
</reference>
<gene>
    <name evidence="5" type="ORF">FE697_008015</name>
</gene>
<dbReference type="GO" id="GO:0000272">
    <property type="term" value="P:polysaccharide catabolic process"/>
    <property type="evidence" value="ECO:0007669"/>
    <property type="project" value="UniProtKB-KW"/>
</dbReference>